<dbReference type="OrthoDB" id="9816215at2"/>
<dbReference type="Pfam" id="PF13377">
    <property type="entry name" value="Peripla_BP_3"/>
    <property type="match status" value="1"/>
</dbReference>
<dbReference type="PROSITE" id="PS50932">
    <property type="entry name" value="HTH_LACI_2"/>
    <property type="match status" value="1"/>
</dbReference>
<keyword evidence="2" id="KW-0238">DNA-binding</keyword>
<dbReference type="PANTHER" id="PTHR30146">
    <property type="entry name" value="LACI-RELATED TRANSCRIPTIONAL REPRESSOR"/>
    <property type="match status" value="1"/>
</dbReference>
<dbReference type="GO" id="GO:0003700">
    <property type="term" value="F:DNA-binding transcription factor activity"/>
    <property type="evidence" value="ECO:0007669"/>
    <property type="project" value="TreeGrafter"/>
</dbReference>
<feature type="domain" description="HTH lacI-type" evidence="4">
    <location>
        <begin position="3"/>
        <end position="59"/>
    </location>
</feature>
<evidence type="ECO:0000313" key="6">
    <source>
        <dbReference type="Proteomes" id="UP000319263"/>
    </source>
</evidence>
<keyword evidence="3" id="KW-0804">Transcription</keyword>
<evidence type="ECO:0000259" key="4">
    <source>
        <dbReference type="PROSITE" id="PS50932"/>
    </source>
</evidence>
<accession>A0A516Q106</accession>
<dbReference type="SMART" id="SM00354">
    <property type="entry name" value="HTH_LACI"/>
    <property type="match status" value="1"/>
</dbReference>
<keyword evidence="1" id="KW-0805">Transcription regulation</keyword>
<dbReference type="Pfam" id="PF00356">
    <property type="entry name" value="LacI"/>
    <property type="match status" value="1"/>
</dbReference>
<proteinExistence type="predicted"/>
<dbReference type="EMBL" id="CP041692">
    <property type="protein sequence ID" value="QDP97110.1"/>
    <property type="molecule type" value="Genomic_DNA"/>
</dbReference>
<evidence type="ECO:0000256" key="3">
    <source>
        <dbReference type="ARBA" id="ARBA00023163"/>
    </source>
</evidence>
<evidence type="ECO:0000313" key="5">
    <source>
        <dbReference type="EMBL" id="QDP97110.1"/>
    </source>
</evidence>
<dbReference type="CDD" id="cd06267">
    <property type="entry name" value="PBP1_LacI_sugar_binding-like"/>
    <property type="match status" value="1"/>
</dbReference>
<evidence type="ECO:0000256" key="2">
    <source>
        <dbReference type="ARBA" id="ARBA00023125"/>
    </source>
</evidence>
<gene>
    <name evidence="5" type="ORF">FOE78_15295</name>
</gene>
<organism evidence="5 6">
    <name type="scientific">Microlunatus elymi</name>
    <dbReference type="NCBI Taxonomy" id="2596828"/>
    <lineage>
        <taxon>Bacteria</taxon>
        <taxon>Bacillati</taxon>
        <taxon>Actinomycetota</taxon>
        <taxon>Actinomycetes</taxon>
        <taxon>Propionibacteriales</taxon>
        <taxon>Propionibacteriaceae</taxon>
        <taxon>Microlunatus</taxon>
    </lineage>
</organism>
<dbReference type="SUPFAM" id="SSF47413">
    <property type="entry name" value="lambda repressor-like DNA-binding domains"/>
    <property type="match status" value="1"/>
</dbReference>
<dbReference type="GO" id="GO:0000976">
    <property type="term" value="F:transcription cis-regulatory region binding"/>
    <property type="evidence" value="ECO:0007669"/>
    <property type="project" value="TreeGrafter"/>
</dbReference>
<dbReference type="RefSeq" id="WP_143987071.1">
    <property type="nucleotide sequence ID" value="NZ_CP041692.1"/>
</dbReference>
<dbReference type="CDD" id="cd01392">
    <property type="entry name" value="HTH_LacI"/>
    <property type="match status" value="1"/>
</dbReference>
<dbReference type="InterPro" id="IPR000843">
    <property type="entry name" value="HTH_LacI"/>
</dbReference>
<protein>
    <submittedName>
        <fullName evidence="5">LacI family transcriptional regulator</fullName>
    </submittedName>
</protein>
<sequence>MSATLSDVAARAGVSISAASRVLSRAPSTRVRPETRDRIETAARDLGYRPNFAGRALKLARSDVLAMIVPDLTNPLNSELLRGVDEAATQNDYLMLLGRSEDVGGAMIGRLIGEGRVDGILLQTGDDTRPEDVRELLGQRAPVIFINSVEAGHAGSVTLPNAAAAAVATRHLLQLGHTKIALVGGLPSVFTSADRESGYRAAMADAEVAVRGPWLTRLGYTAEQGRRGLRRLWRLKRRPTGVVVGNLNAAIGVLAEARAIGVAVPDELSVVALHDAWTAEQTAPALTCVRMPMYDLGRTGVELLLDKLRGTDVGNVMINSEPELVVRHSTAPAADRDFVTSKE</sequence>
<dbReference type="Proteomes" id="UP000319263">
    <property type="component" value="Chromosome"/>
</dbReference>
<keyword evidence="6" id="KW-1185">Reference proteome</keyword>
<dbReference type="PROSITE" id="PS00356">
    <property type="entry name" value="HTH_LACI_1"/>
    <property type="match status" value="1"/>
</dbReference>
<reference evidence="5 6" key="1">
    <citation type="submission" date="2019-07" db="EMBL/GenBank/DDBJ databases">
        <title>Microlunatus dokdonensis sp. nov. isolated from the rhizospheric soil of the wild plant Elymus tsukushiensis.</title>
        <authorList>
            <person name="Ghim S.-Y."/>
            <person name="Hwang Y.-J."/>
            <person name="Son J.-S."/>
            <person name="Shin J.-H."/>
        </authorList>
    </citation>
    <scope>NUCLEOTIDE SEQUENCE [LARGE SCALE GENOMIC DNA]</scope>
    <source>
        <strain evidence="5 6">KUDC0627</strain>
    </source>
</reference>
<dbReference type="AlphaFoldDB" id="A0A516Q106"/>
<dbReference type="InterPro" id="IPR010982">
    <property type="entry name" value="Lambda_DNA-bd_dom_sf"/>
</dbReference>
<dbReference type="InterPro" id="IPR046335">
    <property type="entry name" value="LacI/GalR-like_sensor"/>
</dbReference>
<name>A0A516Q106_9ACTN</name>
<dbReference type="InterPro" id="IPR028082">
    <property type="entry name" value="Peripla_BP_I"/>
</dbReference>
<dbReference type="Gene3D" id="1.10.260.40">
    <property type="entry name" value="lambda repressor-like DNA-binding domains"/>
    <property type="match status" value="1"/>
</dbReference>
<dbReference type="KEGG" id="mik:FOE78_15295"/>
<dbReference type="PANTHER" id="PTHR30146:SF138">
    <property type="entry name" value="TRANSCRIPTIONAL REGULATORY PROTEIN"/>
    <property type="match status" value="1"/>
</dbReference>
<dbReference type="SUPFAM" id="SSF53822">
    <property type="entry name" value="Periplasmic binding protein-like I"/>
    <property type="match status" value="1"/>
</dbReference>
<dbReference type="Gene3D" id="3.40.50.2300">
    <property type="match status" value="2"/>
</dbReference>
<evidence type="ECO:0000256" key="1">
    <source>
        <dbReference type="ARBA" id="ARBA00023015"/>
    </source>
</evidence>